<evidence type="ECO:0000313" key="1">
    <source>
        <dbReference type="EMBL" id="KAJ7567570.1"/>
    </source>
</evidence>
<proteinExistence type="predicted"/>
<organism evidence="1 2">
    <name type="scientific">Diphasiastrum complanatum</name>
    <name type="common">Issler's clubmoss</name>
    <name type="synonym">Lycopodium complanatum</name>
    <dbReference type="NCBI Taxonomy" id="34168"/>
    <lineage>
        <taxon>Eukaryota</taxon>
        <taxon>Viridiplantae</taxon>
        <taxon>Streptophyta</taxon>
        <taxon>Embryophyta</taxon>
        <taxon>Tracheophyta</taxon>
        <taxon>Lycopodiopsida</taxon>
        <taxon>Lycopodiales</taxon>
        <taxon>Lycopodiaceae</taxon>
        <taxon>Lycopodioideae</taxon>
        <taxon>Diphasiastrum</taxon>
    </lineage>
</organism>
<protein>
    <submittedName>
        <fullName evidence="1">Uncharacterized protein</fullName>
    </submittedName>
</protein>
<name>A0ACC2EM62_DIPCM</name>
<gene>
    <name evidence="1" type="ORF">O6H91_02G153300</name>
</gene>
<sequence>MLLYILQATVDNLKQAIHKKSSSKFYPLRQRLTLPLQPGQEKATVLESSKRLKDYSDKNASKDEFLVIFKDLGPQVWYRTLFFWEYFGPLVIYPIFFYIPSLYRSLLSLPPRTATHPVQKLALCFWTLHYTKRILETFFVHNFSHASSPVRILFKNCLYYWPFAAIISYSINHPSYVPVGKKQMYVGFAFGLVNEASNLYCHLILKGLRFKDGKGGYQIPSNFLFDFITCANYTTEIYAWLGFNVATQTIPGYAFMLWGAYTMSKWALGKHRRLEKLFDGKQGRQKYPNRWVMLPPFL</sequence>
<accession>A0ACC2EM62</accession>
<keyword evidence="2" id="KW-1185">Reference proteome</keyword>
<dbReference type="EMBL" id="CM055093">
    <property type="protein sequence ID" value="KAJ7567570.1"/>
    <property type="molecule type" value="Genomic_DNA"/>
</dbReference>
<evidence type="ECO:0000313" key="2">
    <source>
        <dbReference type="Proteomes" id="UP001162992"/>
    </source>
</evidence>
<comment type="caution">
    <text evidence="1">The sequence shown here is derived from an EMBL/GenBank/DDBJ whole genome shotgun (WGS) entry which is preliminary data.</text>
</comment>
<dbReference type="Proteomes" id="UP001162992">
    <property type="component" value="Chromosome 2"/>
</dbReference>
<reference evidence="2" key="1">
    <citation type="journal article" date="2024" name="Proc. Natl. Acad. Sci. U.S.A.">
        <title>Extraordinary preservation of gene collinearity over three hundred million years revealed in homosporous lycophytes.</title>
        <authorList>
            <person name="Li C."/>
            <person name="Wickell D."/>
            <person name="Kuo L.Y."/>
            <person name="Chen X."/>
            <person name="Nie B."/>
            <person name="Liao X."/>
            <person name="Peng D."/>
            <person name="Ji J."/>
            <person name="Jenkins J."/>
            <person name="Williams M."/>
            <person name="Shu S."/>
            <person name="Plott C."/>
            <person name="Barry K."/>
            <person name="Rajasekar S."/>
            <person name="Grimwood J."/>
            <person name="Han X."/>
            <person name="Sun S."/>
            <person name="Hou Z."/>
            <person name="He W."/>
            <person name="Dai G."/>
            <person name="Sun C."/>
            <person name="Schmutz J."/>
            <person name="Leebens-Mack J.H."/>
            <person name="Li F.W."/>
            <person name="Wang L."/>
        </authorList>
    </citation>
    <scope>NUCLEOTIDE SEQUENCE [LARGE SCALE GENOMIC DNA]</scope>
    <source>
        <strain evidence="2">cv. PW_Plant_1</strain>
    </source>
</reference>